<comment type="similarity">
    <text evidence="1">To bacterial alkanal monooxygenase alpha and beta chains.</text>
</comment>
<dbReference type="InterPro" id="IPR036661">
    <property type="entry name" value="Luciferase-like_sf"/>
</dbReference>
<evidence type="ECO:0000256" key="1">
    <source>
        <dbReference type="ARBA" id="ARBA00007789"/>
    </source>
</evidence>
<dbReference type="Pfam" id="PF00296">
    <property type="entry name" value="Bac_luciferase"/>
    <property type="match status" value="1"/>
</dbReference>
<comment type="caution">
    <text evidence="3">The sequence shown here is derived from an EMBL/GenBank/DDBJ whole genome shotgun (WGS) entry which is preliminary data.</text>
</comment>
<dbReference type="SUPFAM" id="SSF51679">
    <property type="entry name" value="Bacterial luciferase-like"/>
    <property type="match status" value="1"/>
</dbReference>
<dbReference type="EMBL" id="LRFC01000008">
    <property type="protein sequence ID" value="KZE67751.1"/>
    <property type="molecule type" value="Genomic_DNA"/>
</dbReference>
<dbReference type="GO" id="GO:0005829">
    <property type="term" value="C:cytosol"/>
    <property type="evidence" value="ECO:0007669"/>
    <property type="project" value="TreeGrafter"/>
</dbReference>
<keyword evidence="4" id="KW-1185">Reference proteome</keyword>
<gene>
    <name evidence="3" type="ORF">AWM68_18460</name>
</gene>
<accession>A0A161TP74</accession>
<dbReference type="PANTHER" id="PTHR30137:SF19">
    <property type="entry name" value="LUCIFERASE-LIKE MONOOXYGENASE"/>
    <property type="match status" value="1"/>
</dbReference>
<proteinExistence type="predicted"/>
<dbReference type="RefSeq" id="WP_066238968.1">
    <property type="nucleotide sequence ID" value="NZ_LRFC01000008.1"/>
</dbReference>
<evidence type="ECO:0000313" key="4">
    <source>
        <dbReference type="Proteomes" id="UP000076567"/>
    </source>
</evidence>
<sequence length="330" mass="37020">MKLSVLDQSVISNAQNANIALQNTVRLAKITEELGYTRFWVAEHHNSNGIAGTSPEVLISSIASHTNKIRVGSGGVLLPQYSPFKVAENFKVLDALYPNRIDLGIGRSPGGSSSTRLALTDGLRKSMNEFPRQFTDLQGFIYDQLPDSHPYHDVIAYPSVETKPQLWLLGVTHRGARLAAEKGTAFTYGHFINPINGKITMETYRNNFQPSRSLAKPKTIVCIFVVCAPTQEQAEEMALSQDLWLLAVEKGRDTHIPSKRESKIISLSKEDQAKVIENRNRMVIGTPEKVREELLQLSEFYQTDEFMILTNVYDFQDKIQSYSLLAEAFL</sequence>
<dbReference type="InterPro" id="IPR050766">
    <property type="entry name" value="Bact_Lucif_Oxidored"/>
</dbReference>
<protein>
    <recommendedName>
        <fullName evidence="2">Luciferase-like domain-containing protein</fullName>
    </recommendedName>
</protein>
<dbReference type="InterPro" id="IPR011251">
    <property type="entry name" value="Luciferase-like_dom"/>
</dbReference>
<name>A0A161TP74_9BACL</name>
<dbReference type="InterPro" id="IPR019949">
    <property type="entry name" value="CmoO-like"/>
</dbReference>
<reference evidence="4" key="1">
    <citation type="submission" date="2016-01" db="EMBL/GenBank/DDBJ databases">
        <title>Draft genome of Chromobacterium sp. F49.</title>
        <authorList>
            <person name="Hong K.W."/>
        </authorList>
    </citation>
    <scope>NUCLEOTIDE SEQUENCE [LARGE SCALE GENOMIC DNA]</scope>
    <source>
        <strain evidence="4">P7IIIA</strain>
    </source>
</reference>
<feature type="domain" description="Luciferase-like" evidence="2">
    <location>
        <begin position="1"/>
        <end position="299"/>
    </location>
</feature>
<evidence type="ECO:0000313" key="3">
    <source>
        <dbReference type="EMBL" id="KZE67751.1"/>
    </source>
</evidence>
<dbReference type="OrthoDB" id="9780518at2"/>
<dbReference type="Proteomes" id="UP000076567">
    <property type="component" value="Unassembled WGS sequence"/>
</dbReference>
<evidence type="ECO:0000259" key="2">
    <source>
        <dbReference type="Pfam" id="PF00296"/>
    </source>
</evidence>
<dbReference type="FunFam" id="3.20.20.30:FF:000002">
    <property type="entry name" value="LLM class flavin-dependent oxidoreductase"/>
    <property type="match status" value="1"/>
</dbReference>
<organism evidence="3 4">
    <name type="scientific">Fictibacillus phosphorivorans</name>
    <dbReference type="NCBI Taxonomy" id="1221500"/>
    <lineage>
        <taxon>Bacteria</taxon>
        <taxon>Bacillati</taxon>
        <taxon>Bacillota</taxon>
        <taxon>Bacilli</taxon>
        <taxon>Bacillales</taxon>
        <taxon>Fictibacillaceae</taxon>
        <taxon>Fictibacillus</taxon>
    </lineage>
</organism>
<dbReference type="AlphaFoldDB" id="A0A161TP74"/>
<dbReference type="Gene3D" id="3.20.20.30">
    <property type="entry name" value="Luciferase-like domain"/>
    <property type="match status" value="1"/>
</dbReference>
<dbReference type="PANTHER" id="PTHR30137">
    <property type="entry name" value="LUCIFERASE-LIKE MONOOXYGENASE"/>
    <property type="match status" value="1"/>
</dbReference>
<dbReference type="NCBIfam" id="TIGR03558">
    <property type="entry name" value="oxido_grp_1"/>
    <property type="match status" value="1"/>
</dbReference>
<dbReference type="GO" id="GO:0016705">
    <property type="term" value="F:oxidoreductase activity, acting on paired donors, with incorporation or reduction of molecular oxygen"/>
    <property type="evidence" value="ECO:0007669"/>
    <property type="project" value="InterPro"/>
</dbReference>